<gene>
    <name evidence="1" type="ORF">BAN_0021300</name>
</gene>
<geneLocation type="plasmid" evidence="1">
    <name>unnamed</name>
</geneLocation>
<protein>
    <submittedName>
        <fullName evidence="1">Uncharacterized protein</fullName>
    </submittedName>
</protein>
<accession>W5SQ25</accession>
<organism evidence="1">
    <name type="scientific">Borrelia anserina BA2</name>
    <dbReference type="NCBI Taxonomy" id="1313293"/>
    <lineage>
        <taxon>Bacteria</taxon>
        <taxon>Pseudomonadati</taxon>
        <taxon>Spirochaetota</taxon>
        <taxon>Spirochaetia</taxon>
        <taxon>Spirochaetales</taxon>
        <taxon>Borreliaceae</taxon>
        <taxon>Borrelia</taxon>
    </lineage>
</organism>
<dbReference type="Pfam" id="PF05619">
    <property type="entry name" value="DUF787"/>
    <property type="match status" value="1"/>
</dbReference>
<dbReference type="EMBL" id="CP005834">
    <property type="protein sequence ID" value="AHH08977.1"/>
    <property type="molecule type" value="Genomic_DNA"/>
</dbReference>
<sequence length="367" mass="41924">MNKFKIGDNMPQDTISVNLIEDTVKLDSIGYYNPLLIYKSEVFKEGHFVLDVSSFRKTLESIEIKQKFKADEDKRKVASEEYEFLSASCSDFFAEGGLKSFDFFIYRDIKVVVEFLTKNIHPFVVFVNSLQENFAEACNLVKGIAKFVVFSTKLKILPEFLDVLPVSQRDGVILMYDSGSDNLHLKFIAKYLHEANIFHATNPYGMTLRSKPVYDATLISELRRNNINFYSLLNETGRDGVLAFKEGVDCAGRSIDEMFTYYLLKNEATRELIHIWNGNNRQNSKLSQLKFSDGKPNAYTAGLECLFKEFKERGLIVSFGDIKFGLKADNVLGLSLSIRIKYNDSFKSVVLNIGSDDINDYLRREAD</sequence>
<dbReference type="HOGENOM" id="CLU_747360_0_0_12"/>
<evidence type="ECO:0000313" key="1">
    <source>
        <dbReference type="EMBL" id="AHH08977.1"/>
    </source>
</evidence>
<dbReference type="InterPro" id="IPR008505">
    <property type="entry name" value="DUF787"/>
</dbReference>
<dbReference type="AlphaFoldDB" id="W5SQ25"/>
<reference evidence="1" key="1">
    <citation type="submission" date="2013-04" db="EMBL/GenBank/DDBJ databases">
        <title>Comparative Genomics of Relapsing Fever Spirochetes.</title>
        <authorList>
            <person name="Schwan T.G."/>
            <person name="Raffel S.J."/>
            <person name="Porcella S.F."/>
            <person name="Martens C.A."/>
            <person name="Bruno D.P."/>
            <person name="Rickefs S.M."/>
            <person name="Barbian K.B."/>
        </authorList>
    </citation>
    <scope>NUCLEOTIDE SEQUENCE</scope>
    <source>
        <strain evidence="1">BA2</strain>
        <plasmid evidence="1">unnamed</plasmid>
    </source>
</reference>
<name>W5SQ25_BORAN</name>
<proteinExistence type="predicted"/>
<keyword evidence="1" id="KW-0614">Plasmid</keyword>